<name>A0A4Y2W126_ARAVE</name>
<comment type="caution">
    <text evidence="2">The sequence shown here is derived from an EMBL/GenBank/DDBJ whole genome shotgun (WGS) entry which is preliminary data.</text>
</comment>
<protein>
    <recommendedName>
        <fullName evidence="1">Reverse transcriptase domain-containing protein</fullName>
    </recommendedName>
</protein>
<feature type="domain" description="Reverse transcriptase" evidence="1">
    <location>
        <begin position="20"/>
        <end position="92"/>
    </location>
</feature>
<organism evidence="2 3">
    <name type="scientific">Araneus ventricosus</name>
    <name type="common">Orbweaver spider</name>
    <name type="synonym">Epeira ventricosa</name>
    <dbReference type="NCBI Taxonomy" id="182803"/>
    <lineage>
        <taxon>Eukaryota</taxon>
        <taxon>Metazoa</taxon>
        <taxon>Ecdysozoa</taxon>
        <taxon>Arthropoda</taxon>
        <taxon>Chelicerata</taxon>
        <taxon>Arachnida</taxon>
        <taxon>Araneae</taxon>
        <taxon>Araneomorphae</taxon>
        <taxon>Entelegynae</taxon>
        <taxon>Araneoidea</taxon>
        <taxon>Araneidae</taxon>
        <taxon>Araneus</taxon>
    </lineage>
</organism>
<evidence type="ECO:0000313" key="2">
    <source>
        <dbReference type="EMBL" id="GBO31403.1"/>
    </source>
</evidence>
<proteinExistence type="predicted"/>
<reference evidence="2 3" key="1">
    <citation type="journal article" date="2019" name="Sci. Rep.">
        <title>Orb-weaving spider Araneus ventricosus genome elucidates the spidroin gene catalogue.</title>
        <authorList>
            <person name="Kono N."/>
            <person name="Nakamura H."/>
            <person name="Ohtoshi R."/>
            <person name="Moran D.A.P."/>
            <person name="Shinohara A."/>
            <person name="Yoshida Y."/>
            <person name="Fujiwara M."/>
            <person name="Mori M."/>
            <person name="Tomita M."/>
            <person name="Arakawa K."/>
        </authorList>
    </citation>
    <scope>NUCLEOTIDE SEQUENCE [LARGE SCALE GENOMIC DNA]</scope>
</reference>
<accession>A0A4Y2W126</accession>
<keyword evidence="3" id="KW-1185">Reference proteome</keyword>
<dbReference type="Proteomes" id="UP000499080">
    <property type="component" value="Unassembled WGS sequence"/>
</dbReference>
<dbReference type="AlphaFoldDB" id="A0A4Y2W126"/>
<dbReference type="InterPro" id="IPR000477">
    <property type="entry name" value="RT_dom"/>
</dbReference>
<evidence type="ECO:0000313" key="3">
    <source>
        <dbReference type="Proteomes" id="UP000499080"/>
    </source>
</evidence>
<evidence type="ECO:0000259" key="1">
    <source>
        <dbReference type="Pfam" id="PF00078"/>
    </source>
</evidence>
<dbReference type="EMBL" id="BGPR01054686">
    <property type="protein sequence ID" value="GBO31403.1"/>
    <property type="molecule type" value="Genomic_DNA"/>
</dbReference>
<sequence>MKPLLTGRSRIFQLWQKSGKLMIQRLTFHLKSSKNLSEHQYGFPDGRSVESAIRALTDKIQTTKRVSKHVMLLSLDIKGAVDNLEHKETLESSDWKEKKSYSFYWKICKLLFYHHREEPQGNRNMGLTGLLQWCSIVKFIIRGDLPA</sequence>
<gene>
    <name evidence="2" type="ORF">AVEN_166299_1</name>
</gene>
<dbReference type="Pfam" id="PF00078">
    <property type="entry name" value="RVT_1"/>
    <property type="match status" value="1"/>
</dbReference>
<dbReference type="OrthoDB" id="786283at2759"/>